<accession>A0A9K3LX39</accession>
<organism evidence="3 4">
    <name type="scientific">Nitzschia inconspicua</name>
    <dbReference type="NCBI Taxonomy" id="303405"/>
    <lineage>
        <taxon>Eukaryota</taxon>
        <taxon>Sar</taxon>
        <taxon>Stramenopiles</taxon>
        <taxon>Ochrophyta</taxon>
        <taxon>Bacillariophyta</taxon>
        <taxon>Bacillariophyceae</taxon>
        <taxon>Bacillariophycidae</taxon>
        <taxon>Bacillariales</taxon>
        <taxon>Bacillariaceae</taxon>
        <taxon>Nitzschia</taxon>
    </lineage>
</organism>
<comment type="caution">
    <text evidence="3">The sequence shown here is derived from an EMBL/GenBank/DDBJ whole genome shotgun (WGS) entry which is preliminary data.</text>
</comment>
<proteinExistence type="predicted"/>
<protein>
    <submittedName>
        <fullName evidence="3">Uncharacterized protein</fullName>
    </submittedName>
</protein>
<keyword evidence="2" id="KW-0732">Signal</keyword>
<name>A0A9K3LX39_9STRA</name>
<reference evidence="3" key="1">
    <citation type="journal article" date="2021" name="Sci. Rep.">
        <title>Diploid genomic architecture of Nitzschia inconspicua, an elite biomass production diatom.</title>
        <authorList>
            <person name="Oliver A."/>
            <person name="Podell S."/>
            <person name="Pinowska A."/>
            <person name="Traller J.C."/>
            <person name="Smith S.R."/>
            <person name="McClure R."/>
            <person name="Beliaev A."/>
            <person name="Bohutskyi P."/>
            <person name="Hill E.A."/>
            <person name="Rabines A."/>
            <person name="Zheng H."/>
            <person name="Allen L.Z."/>
            <person name="Kuo A."/>
            <person name="Grigoriev I.V."/>
            <person name="Allen A.E."/>
            <person name="Hazlebeck D."/>
            <person name="Allen E.E."/>
        </authorList>
    </citation>
    <scope>NUCLEOTIDE SEQUENCE</scope>
    <source>
        <strain evidence="3">Hildebrandi</strain>
    </source>
</reference>
<gene>
    <name evidence="3" type="ORF">IV203_032103</name>
</gene>
<feature type="signal peptide" evidence="2">
    <location>
        <begin position="1"/>
        <end position="16"/>
    </location>
</feature>
<evidence type="ECO:0000256" key="1">
    <source>
        <dbReference type="SAM" id="MobiDB-lite"/>
    </source>
</evidence>
<evidence type="ECO:0000256" key="2">
    <source>
        <dbReference type="SAM" id="SignalP"/>
    </source>
</evidence>
<sequence length="329" mass="38268">MVTTLLLPLFVTAIAGVAVQQRWLKMTTALSVGREGRIIQLPALACWSSERIGGLYPIQRRCHRFTRKTFHSLRSRDDDDEENVDDEDFAVTLNGLSSATTERQQSKVNHNNQQERKMLLSSSSSLEDTATTTGTTTTSSFHDQLQHIITTITSIEVSRIGNTTTMKNPTNSIAIRPPELSPFYRRDVDDFFHKPIIHPESIAQLLQQRFHARQHRQYDTVKRLDQLLQNHHGVFVYDTPNVWTRRRIPPRAYRQERVRKRRQQQQQQTLLDTALYTLDPITCRLSQHEIHQFLEQHQQYLRNGNFQAATLVRYQAKLRGMFFNDNDSS</sequence>
<keyword evidence="4" id="KW-1185">Reference proteome</keyword>
<dbReference type="EMBL" id="JAGRRH010000006">
    <property type="protein sequence ID" value="KAG7369360.1"/>
    <property type="molecule type" value="Genomic_DNA"/>
</dbReference>
<evidence type="ECO:0000313" key="3">
    <source>
        <dbReference type="EMBL" id="KAG7369360.1"/>
    </source>
</evidence>
<feature type="chain" id="PRO_5039902811" evidence="2">
    <location>
        <begin position="17"/>
        <end position="329"/>
    </location>
</feature>
<dbReference type="AlphaFoldDB" id="A0A9K3LX39"/>
<evidence type="ECO:0000313" key="4">
    <source>
        <dbReference type="Proteomes" id="UP000693970"/>
    </source>
</evidence>
<feature type="region of interest" description="Disordered" evidence="1">
    <location>
        <begin position="100"/>
        <end position="138"/>
    </location>
</feature>
<feature type="compositionally biased region" description="Low complexity" evidence="1">
    <location>
        <begin position="129"/>
        <end position="138"/>
    </location>
</feature>
<dbReference type="Proteomes" id="UP000693970">
    <property type="component" value="Unassembled WGS sequence"/>
</dbReference>
<reference evidence="3" key="2">
    <citation type="submission" date="2021-04" db="EMBL/GenBank/DDBJ databases">
        <authorList>
            <person name="Podell S."/>
        </authorList>
    </citation>
    <scope>NUCLEOTIDE SEQUENCE</scope>
    <source>
        <strain evidence="3">Hildebrandi</strain>
    </source>
</reference>
<feature type="compositionally biased region" description="Polar residues" evidence="1">
    <location>
        <begin position="100"/>
        <end position="112"/>
    </location>
</feature>